<dbReference type="Proteomes" id="UP000092460">
    <property type="component" value="Unassembled WGS sequence"/>
</dbReference>
<evidence type="ECO:0000313" key="1">
    <source>
        <dbReference type="EnsemblMetazoa" id="GPPI048202-PA"/>
    </source>
</evidence>
<organism evidence="1 2">
    <name type="scientific">Glossina palpalis gambiensis</name>
    <dbReference type="NCBI Taxonomy" id="67801"/>
    <lineage>
        <taxon>Eukaryota</taxon>
        <taxon>Metazoa</taxon>
        <taxon>Ecdysozoa</taxon>
        <taxon>Arthropoda</taxon>
        <taxon>Hexapoda</taxon>
        <taxon>Insecta</taxon>
        <taxon>Pterygota</taxon>
        <taxon>Neoptera</taxon>
        <taxon>Endopterygota</taxon>
        <taxon>Diptera</taxon>
        <taxon>Brachycera</taxon>
        <taxon>Muscomorpha</taxon>
        <taxon>Hippoboscoidea</taxon>
        <taxon>Glossinidae</taxon>
        <taxon>Glossina</taxon>
    </lineage>
</organism>
<proteinExistence type="predicted"/>
<reference evidence="1" key="2">
    <citation type="submission" date="2020-05" db="UniProtKB">
        <authorList>
            <consortium name="EnsemblMetazoa"/>
        </authorList>
    </citation>
    <scope>IDENTIFICATION</scope>
    <source>
        <strain evidence="1">IAEA</strain>
    </source>
</reference>
<dbReference type="EnsemblMetazoa" id="GPPI048202-RA">
    <property type="protein sequence ID" value="GPPI048202-PA"/>
    <property type="gene ID" value="GPPI048202"/>
</dbReference>
<accession>A0A1B0C3M9</accession>
<protein>
    <submittedName>
        <fullName evidence="1">Uncharacterized protein</fullName>
    </submittedName>
</protein>
<dbReference type="VEuPathDB" id="VectorBase:GPPI048202"/>
<dbReference type="EMBL" id="JXJN01025029">
    <property type="status" value="NOT_ANNOTATED_CDS"/>
    <property type="molecule type" value="Genomic_DNA"/>
</dbReference>
<dbReference type="AlphaFoldDB" id="A0A1B0C3M9"/>
<reference evidence="2" key="1">
    <citation type="submission" date="2015-01" db="EMBL/GenBank/DDBJ databases">
        <authorList>
            <person name="Aksoy S."/>
            <person name="Warren W."/>
            <person name="Wilson R.K."/>
        </authorList>
    </citation>
    <scope>NUCLEOTIDE SEQUENCE [LARGE SCALE GENOMIC DNA]</scope>
    <source>
        <strain evidence="2">IAEA</strain>
    </source>
</reference>
<dbReference type="EMBL" id="JXJN01025030">
    <property type="status" value="NOT_ANNOTATED_CDS"/>
    <property type="molecule type" value="Genomic_DNA"/>
</dbReference>
<keyword evidence="2" id="KW-1185">Reference proteome</keyword>
<evidence type="ECO:0000313" key="2">
    <source>
        <dbReference type="Proteomes" id="UP000092460"/>
    </source>
</evidence>
<sequence length="69" mass="8294">MFEEYADILFTVAWIQYTIPYFWKLGGLFTVFVESGRFIYRICAIWAVYLPYLWNSGRSNGRNFYTLTL</sequence>
<name>A0A1B0C3M9_9MUSC</name>